<gene>
    <name evidence="2" type="ORF">ACFSGX_02235</name>
</gene>
<protein>
    <submittedName>
        <fullName evidence="2">Polysaccharide pyruvyl transferase family protein</fullName>
    </submittedName>
</protein>
<dbReference type="Pfam" id="PF04230">
    <property type="entry name" value="PS_pyruv_trans"/>
    <property type="match status" value="1"/>
</dbReference>
<dbReference type="InterPro" id="IPR007345">
    <property type="entry name" value="Polysacch_pyruvyl_Trfase"/>
</dbReference>
<feature type="domain" description="Polysaccharide pyruvyl transferase" evidence="1">
    <location>
        <begin position="54"/>
        <end position="333"/>
    </location>
</feature>
<keyword evidence="2" id="KW-0808">Transferase</keyword>
<evidence type="ECO:0000259" key="1">
    <source>
        <dbReference type="Pfam" id="PF04230"/>
    </source>
</evidence>
<dbReference type="EMBL" id="JBHUGS010000001">
    <property type="protein sequence ID" value="MFD1949584.1"/>
    <property type="molecule type" value="Genomic_DNA"/>
</dbReference>
<dbReference type="RefSeq" id="WP_380927136.1">
    <property type="nucleotide sequence ID" value="NZ_JBHUGS010000001.1"/>
</dbReference>
<evidence type="ECO:0000313" key="3">
    <source>
        <dbReference type="Proteomes" id="UP001597400"/>
    </source>
</evidence>
<accession>A0ABW4TUY4</accession>
<dbReference type="Proteomes" id="UP001597400">
    <property type="component" value="Unassembled WGS sequence"/>
</dbReference>
<dbReference type="GO" id="GO:0016740">
    <property type="term" value="F:transferase activity"/>
    <property type="evidence" value="ECO:0007669"/>
    <property type="project" value="UniProtKB-KW"/>
</dbReference>
<sequence>MSIFNKVRRLGLIGSRQPLQFPGFLAHRIGAERASRRAKAGAGYFSHYAGWHGNAGDVMIVHAQHALFASRFGETPWVNEDHKKLVRVEDVERINRDARAVVVGGGGLLLPDRHRPFPNVDSDWLWNIPLATLKRLRRPLLGFAIGYNRMEVQDDFFPSFRKHITETVERSAFFSVRNRGSLEKLSDYLPPTVADKIVIQPCPTNVMSLIRPDSWSAKRDPNVKAVVFVLFMGFKKLGIVEDRDQIRRIARQAKRMAANGWEIHIATHTVDELAALPAFVEERVMFSHRMMDMMSPADIVRYYRSKTLVIGMRGHGVMLPYGIGVPVMGIINHVKVRYFLEEVGLDELAVPLRDPNMEDRINELVTAFEQNRQAMYDRIDIGKQHLWRTTHTNMEALRPYCAN</sequence>
<comment type="caution">
    <text evidence="2">The sequence shown here is derived from an EMBL/GenBank/DDBJ whole genome shotgun (WGS) entry which is preliminary data.</text>
</comment>
<organism evidence="2 3">
    <name type="scientific">Sphingomonas arantia</name>
    <dbReference type="NCBI Taxonomy" id="1460676"/>
    <lineage>
        <taxon>Bacteria</taxon>
        <taxon>Pseudomonadati</taxon>
        <taxon>Pseudomonadota</taxon>
        <taxon>Alphaproteobacteria</taxon>
        <taxon>Sphingomonadales</taxon>
        <taxon>Sphingomonadaceae</taxon>
        <taxon>Sphingomonas</taxon>
    </lineage>
</organism>
<keyword evidence="3" id="KW-1185">Reference proteome</keyword>
<name>A0ABW4TUY4_9SPHN</name>
<evidence type="ECO:0000313" key="2">
    <source>
        <dbReference type="EMBL" id="MFD1949584.1"/>
    </source>
</evidence>
<reference evidence="3" key="1">
    <citation type="journal article" date="2019" name="Int. J. Syst. Evol. Microbiol.">
        <title>The Global Catalogue of Microorganisms (GCM) 10K type strain sequencing project: providing services to taxonomists for standard genome sequencing and annotation.</title>
        <authorList>
            <consortium name="The Broad Institute Genomics Platform"/>
            <consortium name="The Broad Institute Genome Sequencing Center for Infectious Disease"/>
            <person name="Wu L."/>
            <person name="Ma J."/>
        </authorList>
    </citation>
    <scope>NUCLEOTIDE SEQUENCE [LARGE SCALE GENOMIC DNA]</scope>
    <source>
        <strain evidence="3">CGMCC 1.12702</strain>
    </source>
</reference>
<proteinExistence type="predicted"/>